<accession>A0A9Q1JQD5</accession>
<dbReference type="EMBL" id="JAKOGI010000935">
    <property type="protein sequence ID" value="KAJ8429109.1"/>
    <property type="molecule type" value="Genomic_DNA"/>
</dbReference>
<comment type="caution">
    <text evidence="3">The sequence shown here is derived from an EMBL/GenBank/DDBJ whole genome shotgun (WGS) entry which is preliminary data.</text>
</comment>
<feature type="region of interest" description="Disordered" evidence="1">
    <location>
        <begin position="136"/>
        <end position="162"/>
    </location>
</feature>
<name>A0A9Q1JQD5_9CARY</name>
<protein>
    <submittedName>
        <fullName evidence="3">Uncharacterized protein</fullName>
    </submittedName>
</protein>
<evidence type="ECO:0000313" key="3">
    <source>
        <dbReference type="EMBL" id="KAJ8429109.1"/>
    </source>
</evidence>
<evidence type="ECO:0000313" key="2">
    <source>
        <dbReference type="EMBL" id="KAJ8420111.1"/>
    </source>
</evidence>
<dbReference type="EMBL" id="JAKOGI010003851">
    <property type="protein sequence ID" value="KAJ8420111.1"/>
    <property type="molecule type" value="Genomic_DNA"/>
</dbReference>
<feature type="compositionally biased region" description="Polar residues" evidence="1">
    <location>
        <begin position="9"/>
        <end position="39"/>
    </location>
</feature>
<feature type="compositionally biased region" description="Low complexity" evidence="1">
    <location>
        <begin position="49"/>
        <end position="67"/>
    </location>
</feature>
<feature type="region of interest" description="Disordered" evidence="1">
    <location>
        <begin position="1"/>
        <end position="73"/>
    </location>
</feature>
<sequence length="288" mass="32024">MYRNRKTRLQNSMTPCSTNGSQSPLEDPNSQLMSPSNGHPSHPQPSVCVQPPVTLPLLSTSQPSTSPMPHNFSSFFHTTSPNMATGQPWVSSSVSSTHLQPQPLGLLGNESHLMKHSPFVQTLPYTPTFATKFQPLVEKPSPSVPNNDQRSPSSHNSQLQPPFSQPMLSRYIRCQSPDSNSQSQPSSNEAEEAHSDDEDESNAMSDHSNLAQDPVVDHKSFGKVVDIVNMLKYACRTSFTTNIIFLNFNMLRYSLLNIYVDESGNVTKKKDFKSKDIHKLRDGDRVLV</sequence>
<evidence type="ECO:0000313" key="4">
    <source>
        <dbReference type="Proteomes" id="UP001153076"/>
    </source>
</evidence>
<reference evidence="3" key="1">
    <citation type="submission" date="2022-04" db="EMBL/GenBank/DDBJ databases">
        <title>Carnegiea gigantea Genome sequencing and assembly v2.</title>
        <authorList>
            <person name="Copetti D."/>
            <person name="Sanderson M.J."/>
            <person name="Burquez A."/>
            <person name="Wojciechowski M.F."/>
        </authorList>
    </citation>
    <scope>NUCLEOTIDE SEQUENCE</scope>
    <source>
        <strain evidence="3">SGP5-SGP5p</strain>
        <tissue evidence="3">Aerial part</tissue>
    </source>
</reference>
<organism evidence="3 4">
    <name type="scientific">Carnegiea gigantea</name>
    <dbReference type="NCBI Taxonomy" id="171969"/>
    <lineage>
        <taxon>Eukaryota</taxon>
        <taxon>Viridiplantae</taxon>
        <taxon>Streptophyta</taxon>
        <taxon>Embryophyta</taxon>
        <taxon>Tracheophyta</taxon>
        <taxon>Spermatophyta</taxon>
        <taxon>Magnoliopsida</taxon>
        <taxon>eudicotyledons</taxon>
        <taxon>Gunneridae</taxon>
        <taxon>Pentapetalae</taxon>
        <taxon>Caryophyllales</taxon>
        <taxon>Cactineae</taxon>
        <taxon>Cactaceae</taxon>
        <taxon>Cactoideae</taxon>
        <taxon>Echinocereeae</taxon>
        <taxon>Carnegiea</taxon>
    </lineage>
</organism>
<evidence type="ECO:0000256" key="1">
    <source>
        <dbReference type="SAM" id="MobiDB-lite"/>
    </source>
</evidence>
<dbReference type="Proteomes" id="UP001153076">
    <property type="component" value="Unassembled WGS sequence"/>
</dbReference>
<keyword evidence="4" id="KW-1185">Reference proteome</keyword>
<dbReference type="AlphaFoldDB" id="A0A9Q1JQD5"/>
<gene>
    <name evidence="3" type="ORF">Cgig2_023651</name>
    <name evidence="2" type="ORF">Cgig2_030341</name>
</gene>
<feature type="compositionally biased region" description="Low complexity" evidence="1">
    <location>
        <begin position="175"/>
        <end position="188"/>
    </location>
</feature>
<proteinExistence type="predicted"/>
<feature type="compositionally biased region" description="Polar residues" evidence="1">
    <location>
        <begin position="144"/>
        <end position="162"/>
    </location>
</feature>
<feature type="region of interest" description="Disordered" evidence="1">
    <location>
        <begin position="175"/>
        <end position="213"/>
    </location>
</feature>